<proteinExistence type="inferred from homology"/>
<dbReference type="Proteomes" id="UP000231990">
    <property type="component" value="Unassembled WGS sequence"/>
</dbReference>
<evidence type="ECO:0000313" key="4">
    <source>
        <dbReference type="EMBL" id="PJZ73986.1"/>
    </source>
</evidence>
<dbReference type="Gene3D" id="1.10.530.10">
    <property type="match status" value="1"/>
</dbReference>
<name>A0A2M9ZPJ4_9LEPT</name>
<dbReference type="OrthoDB" id="9815002at2"/>
<accession>A0A2M9ZPJ4</accession>
<sequence length="188" mass="20646">MKLSDLDSFRTLISRIEEIRSLSERMGGKSGQLEGTPPRAESISFSDLLNSRGNARDARGELAPRELSELISEQSLKNGLDPDLVSSVIRAESNFKRNAVSEKGAMGYMQLMPKTADLLGVEDPFDPEENISAGTKFLGDLVKRFGDTNLGLAAYNAGPGAVEKYKGVPPFRETKDYVQKVNRYWKGG</sequence>
<evidence type="ECO:0000313" key="3">
    <source>
        <dbReference type="EMBL" id="PJZ70778.1"/>
    </source>
</evidence>
<evidence type="ECO:0000313" key="5">
    <source>
        <dbReference type="Proteomes" id="UP000231962"/>
    </source>
</evidence>
<feature type="domain" description="Transglycosylase SLT" evidence="2">
    <location>
        <begin position="70"/>
        <end position="176"/>
    </location>
</feature>
<dbReference type="SUPFAM" id="SSF53955">
    <property type="entry name" value="Lysozyme-like"/>
    <property type="match status" value="1"/>
</dbReference>
<protein>
    <submittedName>
        <fullName evidence="4">Lytic transglycosylase</fullName>
    </submittedName>
</protein>
<dbReference type="InterPro" id="IPR023346">
    <property type="entry name" value="Lysozyme-like_dom_sf"/>
</dbReference>
<dbReference type="RefSeq" id="WP_100712784.1">
    <property type="nucleotide sequence ID" value="NZ_NPDY01000002.1"/>
</dbReference>
<reference evidence="5 6" key="1">
    <citation type="submission" date="2017-07" db="EMBL/GenBank/DDBJ databases">
        <title>Leptospira spp. isolated from tropical soils.</title>
        <authorList>
            <person name="Thibeaux R."/>
            <person name="Iraola G."/>
            <person name="Ferres I."/>
            <person name="Bierque E."/>
            <person name="Girault D."/>
            <person name="Soupe-Gilbert M.-E."/>
            <person name="Picardeau M."/>
            <person name="Goarant C."/>
        </authorList>
    </citation>
    <scope>NUCLEOTIDE SEQUENCE [LARGE SCALE GENOMIC DNA]</scope>
    <source>
        <strain evidence="4 6">FH1-B-B1</strain>
        <strain evidence="3 5">FH1-B-C1</strain>
    </source>
</reference>
<dbReference type="PANTHER" id="PTHR37423:SF2">
    <property type="entry name" value="MEMBRANE-BOUND LYTIC MUREIN TRANSGLYCOSYLASE C"/>
    <property type="match status" value="1"/>
</dbReference>
<evidence type="ECO:0000313" key="6">
    <source>
        <dbReference type="Proteomes" id="UP000231990"/>
    </source>
</evidence>
<evidence type="ECO:0000259" key="2">
    <source>
        <dbReference type="Pfam" id="PF01464"/>
    </source>
</evidence>
<organism evidence="4 6">
    <name type="scientific">Leptospira perolatii</name>
    <dbReference type="NCBI Taxonomy" id="2023191"/>
    <lineage>
        <taxon>Bacteria</taxon>
        <taxon>Pseudomonadati</taxon>
        <taxon>Spirochaetota</taxon>
        <taxon>Spirochaetia</taxon>
        <taxon>Leptospirales</taxon>
        <taxon>Leptospiraceae</taxon>
        <taxon>Leptospira</taxon>
    </lineage>
</organism>
<dbReference type="InterPro" id="IPR008258">
    <property type="entry name" value="Transglycosylase_SLT_dom_1"/>
</dbReference>
<dbReference type="PANTHER" id="PTHR37423">
    <property type="entry name" value="SOLUBLE LYTIC MUREIN TRANSGLYCOSYLASE-RELATED"/>
    <property type="match status" value="1"/>
</dbReference>
<dbReference type="Pfam" id="PF01464">
    <property type="entry name" value="SLT"/>
    <property type="match status" value="1"/>
</dbReference>
<dbReference type="EMBL" id="NPDZ01000003">
    <property type="protein sequence ID" value="PJZ73986.1"/>
    <property type="molecule type" value="Genomic_DNA"/>
</dbReference>
<gene>
    <name evidence="3" type="ORF">CH360_04500</name>
    <name evidence="4" type="ORF">CH373_07640</name>
</gene>
<keyword evidence="5" id="KW-1185">Reference proteome</keyword>
<comment type="caution">
    <text evidence="4">The sequence shown here is derived from an EMBL/GenBank/DDBJ whole genome shotgun (WGS) entry which is preliminary data.</text>
</comment>
<dbReference type="Proteomes" id="UP000231962">
    <property type="component" value="Unassembled WGS sequence"/>
</dbReference>
<evidence type="ECO:0000256" key="1">
    <source>
        <dbReference type="ARBA" id="ARBA00007734"/>
    </source>
</evidence>
<dbReference type="AlphaFoldDB" id="A0A2M9ZPJ4"/>
<dbReference type="EMBL" id="NPDY01000002">
    <property type="protein sequence ID" value="PJZ70778.1"/>
    <property type="molecule type" value="Genomic_DNA"/>
</dbReference>
<dbReference type="CDD" id="cd16896">
    <property type="entry name" value="LT_Slt70-like"/>
    <property type="match status" value="1"/>
</dbReference>
<comment type="similarity">
    <text evidence="1">Belongs to the transglycosylase Slt family.</text>
</comment>